<feature type="compositionally biased region" description="Polar residues" evidence="1">
    <location>
        <begin position="1"/>
        <end position="10"/>
    </location>
</feature>
<proteinExistence type="predicted"/>
<protein>
    <submittedName>
        <fullName evidence="3">Uncharacterized protein</fullName>
    </submittedName>
</protein>
<evidence type="ECO:0000256" key="1">
    <source>
        <dbReference type="SAM" id="MobiDB-lite"/>
    </source>
</evidence>
<feature type="transmembrane region" description="Helical" evidence="2">
    <location>
        <begin position="83"/>
        <end position="105"/>
    </location>
</feature>
<sequence>MSPSTPTPDVNATPDGPVPAAPPETGAAAPAAPVPPTTPAAADTASTEPGDANDGGIRGDEVEIEIESMIDPTTIRRAPRYKAFFTTGAVVGIVVGLCLGITWLGSPESRGVLKPGVYLTVVVLGTTTLTTLVAGALAIWADKRSLRR</sequence>
<dbReference type="EMBL" id="JBHSTM010000002">
    <property type="protein sequence ID" value="MFC6423701.1"/>
    <property type="molecule type" value="Genomic_DNA"/>
</dbReference>
<organism evidence="3 4">
    <name type="scientific">Oerskovia paurometabola</name>
    <dbReference type="NCBI Taxonomy" id="162170"/>
    <lineage>
        <taxon>Bacteria</taxon>
        <taxon>Bacillati</taxon>
        <taxon>Actinomycetota</taxon>
        <taxon>Actinomycetes</taxon>
        <taxon>Micrococcales</taxon>
        <taxon>Cellulomonadaceae</taxon>
        <taxon>Oerskovia</taxon>
    </lineage>
</organism>
<dbReference type="RefSeq" id="WP_204807345.1">
    <property type="nucleotide sequence ID" value="NZ_BAAAIY010000005.1"/>
</dbReference>
<name>A0ABW1X5L8_9CELL</name>
<evidence type="ECO:0000313" key="3">
    <source>
        <dbReference type="EMBL" id="MFC6423701.1"/>
    </source>
</evidence>
<evidence type="ECO:0000256" key="2">
    <source>
        <dbReference type="SAM" id="Phobius"/>
    </source>
</evidence>
<gene>
    <name evidence="3" type="ORF">ACFP71_02610</name>
</gene>
<feature type="compositionally biased region" description="Low complexity" evidence="1">
    <location>
        <begin position="39"/>
        <end position="49"/>
    </location>
</feature>
<evidence type="ECO:0000313" key="4">
    <source>
        <dbReference type="Proteomes" id="UP001596305"/>
    </source>
</evidence>
<dbReference type="Proteomes" id="UP001596305">
    <property type="component" value="Unassembled WGS sequence"/>
</dbReference>
<reference evidence="4" key="1">
    <citation type="journal article" date="2019" name="Int. J. Syst. Evol. Microbiol.">
        <title>The Global Catalogue of Microorganisms (GCM) 10K type strain sequencing project: providing services to taxonomists for standard genome sequencing and annotation.</title>
        <authorList>
            <consortium name="The Broad Institute Genomics Platform"/>
            <consortium name="The Broad Institute Genome Sequencing Center for Infectious Disease"/>
            <person name="Wu L."/>
            <person name="Ma J."/>
        </authorList>
    </citation>
    <scope>NUCLEOTIDE SEQUENCE [LARGE SCALE GENOMIC DNA]</scope>
    <source>
        <strain evidence="4">CCUG 47105</strain>
    </source>
</reference>
<comment type="caution">
    <text evidence="3">The sequence shown here is derived from an EMBL/GenBank/DDBJ whole genome shotgun (WGS) entry which is preliminary data.</text>
</comment>
<keyword evidence="2" id="KW-0472">Membrane</keyword>
<keyword evidence="2" id="KW-1133">Transmembrane helix</keyword>
<keyword evidence="4" id="KW-1185">Reference proteome</keyword>
<keyword evidence="2" id="KW-0812">Transmembrane</keyword>
<feature type="transmembrane region" description="Helical" evidence="2">
    <location>
        <begin position="117"/>
        <end position="141"/>
    </location>
</feature>
<accession>A0ABW1X5L8</accession>
<feature type="region of interest" description="Disordered" evidence="1">
    <location>
        <begin position="1"/>
        <end position="59"/>
    </location>
</feature>